<dbReference type="EMBL" id="JBHLTN010000002">
    <property type="protein sequence ID" value="MFC0591046.1"/>
    <property type="molecule type" value="Genomic_DNA"/>
</dbReference>
<reference evidence="3 4" key="1">
    <citation type="submission" date="2024-09" db="EMBL/GenBank/DDBJ databases">
        <authorList>
            <person name="Sun Q."/>
            <person name="Mori K."/>
        </authorList>
    </citation>
    <scope>NUCLEOTIDE SEQUENCE [LARGE SCALE GENOMIC DNA]</scope>
    <source>
        <strain evidence="3 4">NCAIM B.02336</strain>
    </source>
</reference>
<dbReference type="SUPFAM" id="SSF81324">
    <property type="entry name" value="Voltage-gated potassium channels"/>
    <property type="match status" value="1"/>
</dbReference>
<evidence type="ECO:0000259" key="2">
    <source>
        <dbReference type="Pfam" id="PF07885"/>
    </source>
</evidence>
<feature type="transmembrane region" description="Helical" evidence="1">
    <location>
        <begin position="143"/>
        <end position="161"/>
    </location>
</feature>
<protein>
    <submittedName>
        <fullName evidence="3">Ion channel</fullName>
    </submittedName>
</protein>
<evidence type="ECO:0000313" key="3">
    <source>
        <dbReference type="EMBL" id="MFC0591046.1"/>
    </source>
</evidence>
<organism evidence="3 4">
    <name type="scientific">Ottowia pentelensis</name>
    <dbReference type="NCBI Taxonomy" id="511108"/>
    <lineage>
        <taxon>Bacteria</taxon>
        <taxon>Pseudomonadati</taxon>
        <taxon>Pseudomonadota</taxon>
        <taxon>Betaproteobacteria</taxon>
        <taxon>Burkholderiales</taxon>
        <taxon>Comamonadaceae</taxon>
        <taxon>Ottowia</taxon>
    </lineage>
</organism>
<evidence type="ECO:0000256" key="1">
    <source>
        <dbReference type="SAM" id="Phobius"/>
    </source>
</evidence>
<gene>
    <name evidence="3" type="ORF">ACFFGG_00610</name>
</gene>
<sequence>MLFRTPSGPVGPAPTARLPRPWRAVTWRSLLLLLLAQTLTLFVALPLSSFRVSGLVLADVCRLAFAGVCIRVFTRNRWVRALLVAGLIGIVGIPALARHADGYHALVHQHEWLTWTVALFNATVTVLVARYVFGPGRVGADRVLGAILIYLNLAALFANAYDLMVLLQPGAISGLSALSAVDMPDKRAAELAYFSLSTITSTGWGDLTPLHPLARGLANFEAVIGQLFPATLVARLIGLHLAQGGRRARARKPSDSPPP</sequence>
<name>A0ABV6PMJ2_9BURK</name>
<keyword evidence="1" id="KW-0812">Transmembrane</keyword>
<keyword evidence="4" id="KW-1185">Reference proteome</keyword>
<feature type="transmembrane region" description="Helical" evidence="1">
    <location>
        <begin position="223"/>
        <end position="242"/>
    </location>
</feature>
<proteinExistence type="predicted"/>
<feature type="transmembrane region" description="Helical" evidence="1">
    <location>
        <begin position="30"/>
        <end position="48"/>
    </location>
</feature>
<dbReference type="Pfam" id="PF07885">
    <property type="entry name" value="Ion_trans_2"/>
    <property type="match status" value="1"/>
</dbReference>
<feature type="transmembrane region" description="Helical" evidence="1">
    <location>
        <begin position="81"/>
        <end position="100"/>
    </location>
</feature>
<feature type="domain" description="Potassium channel" evidence="2">
    <location>
        <begin position="189"/>
        <end position="236"/>
    </location>
</feature>
<dbReference type="Proteomes" id="UP001589834">
    <property type="component" value="Unassembled WGS sequence"/>
</dbReference>
<accession>A0ABV6PMJ2</accession>
<dbReference type="Gene3D" id="1.10.287.70">
    <property type="match status" value="1"/>
</dbReference>
<keyword evidence="1" id="KW-1133">Transmembrane helix</keyword>
<dbReference type="InterPro" id="IPR013099">
    <property type="entry name" value="K_chnl_dom"/>
</dbReference>
<comment type="caution">
    <text evidence="3">The sequence shown here is derived from an EMBL/GenBank/DDBJ whole genome shotgun (WGS) entry which is preliminary data.</text>
</comment>
<evidence type="ECO:0000313" key="4">
    <source>
        <dbReference type="Proteomes" id="UP001589834"/>
    </source>
</evidence>
<feature type="transmembrane region" description="Helical" evidence="1">
    <location>
        <begin position="112"/>
        <end position="131"/>
    </location>
</feature>
<dbReference type="RefSeq" id="WP_377478649.1">
    <property type="nucleotide sequence ID" value="NZ_JBHLTN010000002.1"/>
</dbReference>
<keyword evidence="1" id="KW-0472">Membrane</keyword>